<accession>K0SXD4</accession>
<dbReference type="Proteomes" id="UP000266841">
    <property type="component" value="Unassembled WGS sequence"/>
</dbReference>
<evidence type="ECO:0000313" key="2">
    <source>
        <dbReference type="EMBL" id="EJK70075.1"/>
    </source>
</evidence>
<reference evidence="2 3" key="1">
    <citation type="journal article" date="2012" name="Genome Biol.">
        <title>Genome and low-iron response of an oceanic diatom adapted to chronic iron limitation.</title>
        <authorList>
            <person name="Lommer M."/>
            <person name="Specht M."/>
            <person name="Roy A.S."/>
            <person name="Kraemer L."/>
            <person name="Andreson R."/>
            <person name="Gutowska M.A."/>
            <person name="Wolf J."/>
            <person name="Bergner S.V."/>
            <person name="Schilhabel M.B."/>
            <person name="Klostermeier U.C."/>
            <person name="Beiko R.G."/>
            <person name="Rosenstiel P."/>
            <person name="Hippler M."/>
            <person name="Laroche J."/>
        </authorList>
    </citation>
    <scope>NUCLEOTIDE SEQUENCE [LARGE SCALE GENOMIC DNA]</scope>
    <source>
        <strain evidence="2 3">CCMP1005</strain>
    </source>
</reference>
<name>K0SXD4_THAOC</name>
<evidence type="ECO:0000256" key="1">
    <source>
        <dbReference type="SAM" id="MobiDB-lite"/>
    </source>
</evidence>
<dbReference type="AlphaFoldDB" id="K0SXD4"/>
<keyword evidence="3" id="KW-1185">Reference proteome</keyword>
<evidence type="ECO:0000313" key="3">
    <source>
        <dbReference type="Proteomes" id="UP000266841"/>
    </source>
</evidence>
<gene>
    <name evidence="2" type="ORF">THAOC_08600</name>
</gene>
<comment type="caution">
    <text evidence="2">The sequence shown here is derived from an EMBL/GenBank/DDBJ whole genome shotgun (WGS) entry which is preliminary data.</text>
</comment>
<protein>
    <submittedName>
        <fullName evidence="2">Uncharacterized protein</fullName>
    </submittedName>
</protein>
<sequence length="215" mass="23622">MARIDDPSIPMHALYSVWLECGSSPQNHGIVVESESTALGTAVTTPHDDFWPRTTSATATSNGAYLPRRASVPSRVIVVCELGRGLFKLDPGRWPISLEHHQPPCIVVFARPRRTAARLSAPTSPRSAGEVAVIRHRAPLTPEIEKAPPQPEVRHTDPNQAQLPPSQGIRRSPRPVRRPSADPVLAQPTICIVTRQLICFLTYYQEGKSVVDNLI</sequence>
<organism evidence="2 3">
    <name type="scientific">Thalassiosira oceanica</name>
    <name type="common">Marine diatom</name>
    <dbReference type="NCBI Taxonomy" id="159749"/>
    <lineage>
        <taxon>Eukaryota</taxon>
        <taxon>Sar</taxon>
        <taxon>Stramenopiles</taxon>
        <taxon>Ochrophyta</taxon>
        <taxon>Bacillariophyta</taxon>
        <taxon>Coscinodiscophyceae</taxon>
        <taxon>Thalassiosirophycidae</taxon>
        <taxon>Thalassiosirales</taxon>
        <taxon>Thalassiosiraceae</taxon>
        <taxon>Thalassiosira</taxon>
    </lineage>
</organism>
<feature type="region of interest" description="Disordered" evidence="1">
    <location>
        <begin position="139"/>
        <end position="181"/>
    </location>
</feature>
<dbReference type="EMBL" id="AGNL01009099">
    <property type="protein sequence ID" value="EJK70075.1"/>
    <property type="molecule type" value="Genomic_DNA"/>
</dbReference>
<feature type="non-terminal residue" evidence="2">
    <location>
        <position position="215"/>
    </location>
</feature>
<proteinExistence type="predicted"/>